<feature type="region of interest" description="Disordered" evidence="1">
    <location>
        <begin position="1"/>
        <end position="74"/>
    </location>
</feature>
<feature type="compositionally biased region" description="Polar residues" evidence="1">
    <location>
        <begin position="1"/>
        <end position="10"/>
    </location>
</feature>
<reference evidence="2" key="1">
    <citation type="journal article" date="2017" name="Parasit. Vectors">
        <title>Sialotranscriptomics of Rhipicephalus zambeziensis reveals intricate expression profiles of secretory proteins and suggests tight temporal transcriptional regulation during blood-feeding.</title>
        <authorList>
            <person name="de Castro M.H."/>
            <person name="de Klerk D."/>
            <person name="Pienaar R."/>
            <person name="Rees D.J.G."/>
            <person name="Mans B.J."/>
        </authorList>
    </citation>
    <scope>NUCLEOTIDE SEQUENCE</scope>
    <source>
        <tissue evidence="2">Salivary glands</tissue>
    </source>
</reference>
<sequence length="130" mass="13928">MQYGGQSCANATPIRRPGAQLNSRGPPPGSRPLSSTGSSSGSSAGAPGCCGFNSRGRRGAVEGVPTYRPHPAPQYMTHQQLKPQLKPQQHLRGFSVSVTHPGGPRRTRLISQPLPSRPHQERQPAYSRIL</sequence>
<dbReference type="EMBL" id="GFPF01003191">
    <property type="protein sequence ID" value="MAA14337.1"/>
    <property type="molecule type" value="Transcribed_RNA"/>
</dbReference>
<name>A0A224Y9J2_9ACAR</name>
<feature type="compositionally biased region" description="Low complexity" evidence="1">
    <location>
        <begin position="31"/>
        <end position="51"/>
    </location>
</feature>
<proteinExistence type="predicted"/>
<organism evidence="2">
    <name type="scientific">Rhipicephalus zambeziensis</name>
    <dbReference type="NCBI Taxonomy" id="60191"/>
    <lineage>
        <taxon>Eukaryota</taxon>
        <taxon>Metazoa</taxon>
        <taxon>Ecdysozoa</taxon>
        <taxon>Arthropoda</taxon>
        <taxon>Chelicerata</taxon>
        <taxon>Arachnida</taxon>
        <taxon>Acari</taxon>
        <taxon>Parasitiformes</taxon>
        <taxon>Ixodida</taxon>
        <taxon>Ixodoidea</taxon>
        <taxon>Ixodidae</taxon>
        <taxon>Rhipicephalinae</taxon>
        <taxon>Rhipicephalus</taxon>
        <taxon>Rhipicephalus</taxon>
    </lineage>
</organism>
<protein>
    <submittedName>
        <fullName evidence="2">Uncharacterized protein</fullName>
    </submittedName>
</protein>
<accession>A0A224Y9J2</accession>
<evidence type="ECO:0000313" key="2">
    <source>
        <dbReference type="EMBL" id="MAA14337.1"/>
    </source>
</evidence>
<dbReference type="AlphaFoldDB" id="A0A224Y9J2"/>
<feature type="region of interest" description="Disordered" evidence="1">
    <location>
        <begin position="94"/>
        <end position="130"/>
    </location>
</feature>
<evidence type="ECO:0000256" key="1">
    <source>
        <dbReference type="SAM" id="MobiDB-lite"/>
    </source>
</evidence>